<evidence type="ECO:0000313" key="2">
    <source>
        <dbReference type="Proteomes" id="UP001166191"/>
    </source>
</evidence>
<sequence length="67" mass="7259">MNDLPNHIQRQQNAALKLERIVNAALCMADDKDLAHLNIGLLEAASEIARQLNQELDSVNLPKGGAA</sequence>
<keyword evidence="2" id="KW-1185">Reference proteome</keyword>
<comment type="caution">
    <text evidence="1">The sequence shown here is derived from an EMBL/GenBank/DDBJ whole genome shotgun (WGS) entry which is preliminary data.</text>
</comment>
<name>A0ABS6AP72_9RHOB</name>
<protein>
    <recommendedName>
        <fullName evidence="3">Histidine kinase</fullName>
    </recommendedName>
</protein>
<accession>A0ABS6AP72</accession>
<proteinExistence type="predicted"/>
<dbReference type="RefSeq" id="WP_216034982.1">
    <property type="nucleotide sequence ID" value="NZ_JAHKNG010000092.1"/>
</dbReference>
<evidence type="ECO:0008006" key="3">
    <source>
        <dbReference type="Google" id="ProtNLM"/>
    </source>
</evidence>
<evidence type="ECO:0000313" key="1">
    <source>
        <dbReference type="EMBL" id="MBU3032399.1"/>
    </source>
</evidence>
<reference evidence="1" key="1">
    <citation type="submission" date="2021-06" db="EMBL/GenBank/DDBJ databases">
        <title>Paracoccus bacterium XHP0099 sp. nov., isolated from the surface waters of the Yellow Sea.</title>
        <authorList>
            <person name="Xue H."/>
            <person name="Zhang D."/>
        </authorList>
    </citation>
    <scope>NUCLEOTIDE SEQUENCE</scope>
    <source>
        <strain evidence="1">XHP0099</strain>
    </source>
</reference>
<dbReference type="Proteomes" id="UP001166191">
    <property type="component" value="Unassembled WGS sequence"/>
</dbReference>
<gene>
    <name evidence="1" type="ORF">KNW02_20215</name>
</gene>
<organism evidence="1 2">
    <name type="scientific">Paracoccus marinaquae</name>
    <dbReference type="NCBI Taxonomy" id="2841926"/>
    <lineage>
        <taxon>Bacteria</taxon>
        <taxon>Pseudomonadati</taxon>
        <taxon>Pseudomonadota</taxon>
        <taxon>Alphaproteobacteria</taxon>
        <taxon>Rhodobacterales</taxon>
        <taxon>Paracoccaceae</taxon>
        <taxon>Paracoccus</taxon>
    </lineage>
</organism>
<dbReference type="EMBL" id="JAHKNG010000092">
    <property type="protein sequence ID" value="MBU3032399.1"/>
    <property type="molecule type" value="Genomic_DNA"/>
</dbReference>